<dbReference type="Proteomes" id="UP000636956">
    <property type="component" value="Unassembled WGS sequence"/>
</dbReference>
<comment type="caution">
    <text evidence="2">The sequence shown here is derived from an EMBL/GenBank/DDBJ whole genome shotgun (WGS) entry which is preliminary data.</text>
</comment>
<evidence type="ECO:0000313" key="3">
    <source>
        <dbReference type="Proteomes" id="UP000636956"/>
    </source>
</evidence>
<accession>A0A917PFW7</accession>
<keyword evidence="1" id="KW-0472">Membrane</keyword>
<gene>
    <name evidence="2" type="ORF">GCM10011372_11480</name>
</gene>
<reference evidence="2" key="2">
    <citation type="submission" date="2020-09" db="EMBL/GenBank/DDBJ databases">
        <authorList>
            <person name="Sun Q."/>
            <person name="Zhou Y."/>
        </authorList>
    </citation>
    <scope>NUCLEOTIDE SEQUENCE</scope>
    <source>
        <strain evidence="2">CGMCC 1.8984</strain>
    </source>
</reference>
<dbReference type="RefSeq" id="WP_188742498.1">
    <property type="nucleotide sequence ID" value="NZ_BAABFW010000021.1"/>
</dbReference>
<feature type="transmembrane region" description="Helical" evidence="1">
    <location>
        <begin position="28"/>
        <end position="50"/>
    </location>
</feature>
<keyword evidence="1" id="KW-1133">Transmembrane helix</keyword>
<reference evidence="2" key="1">
    <citation type="journal article" date="2014" name="Int. J. Syst. Evol. Microbiol.">
        <title>Complete genome sequence of Corynebacterium casei LMG S-19264T (=DSM 44701T), isolated from a smear-ripened cheese.</title>
        <authorList>
            <consortium name="US DOE Joint Genome Institute (JGI-PGF)"/>
            <person name="Walter F."/>
            <person name="Albersmeier A."/>
            <person name="Kalinowski J."/>
            <person name="Ruckert C."/>
        </authorList>
    </citation>
    <scope>NUCLEOTIDE SEQUENCE</scope>
    <source>
        <strain evidence="2">CGMCC 1.8984</strain>
    </source>
</reference>
<keyword evidence="3" id="KW-1185">Reference proteome</keyword>
<dbReference type="AlphaFoldDB" id="A0A917PFW7"/>
<organism evidence="2 3">
    <name type="scientific">Agromyces bauzanensis</name>
    <dbReference type="NCBI Taxonomy" id="1308924"/>
    <lineage>
        <taxon>Bacteria</taxon>
        <taxon>Bacillati</taxon>
        <taxon>Actinomycetota</taxon>
        <taxon>Actinomycetes</taxon>
        <taxon>Micrococcales</taxon>
        <taxon>Microbacteriaceae</taxon>
        <taxon>Agromyces</taxon>
    </lineage>
</organism>
<dbReference type="EMBL" id="BMMD01000005">
    <property type="protein sequence ID" value="GGJ75108.1"/>
    <property type="molecule type" value="Genomic_DNA"/>
</dbReference>
<keyword evidence="1" id="KW-0812">Transmembrane</keyword>
<proteinExistence type="predicted"/>
<protein>
    <submittedName>
        <fullName evidence="2">Uncharacterized protein</fullName>
    </submittedName>
</protein>
<name>A0A917PFW7_9MICO</name>
<feature type="transmembrane region" description="Helical" evidence="1">
    <location>
        <begin position="57"/>
        <end position="78"/>
    </location>
</feature>
<sequence length="86" mass="9145">MFGLVALAAFAWLWVLSATPLDPPNWVRILGLVFLPIGLLGAVVTGIAGLRGARGWAVFGLVAAGLTIVAFIVLNIRFSERHGYRG</sequence>
<evidence type="ECO:0000256" key="1">
    <source>
        <dbReference type="SAM" id="Phobius"/>
    </source>
</evidence>
<evidence type="ECO:0000313" key="2">
    <source>
        <dbReference type="EMBL" id="GGJ75108.1"/>
    </source>
</evidence>